<reference evidence="2 3" key="1">
    <citation type="submission" date="2023-09" db="EMBL/GenBank/DDBJ databases">
        <authorList>
            <person name="Rey-Velasco X."/>
        </authorList>
    </citation>
    <scope>NUCLEOTIDE SEQUENCE [LARGE SCALE GENOMIC DNA]</scope>
    <source>
        <strain evidence="2 3">W242</strain>
    </source>
</reference>
<feature type="signal peptide" evidence="1">
    <location>
        <begin position="1"/>
        <end position="18"/>
    </location>
</feature>
<keyword evidence="3" id="KW-1185">Reference proteome</keyword>
<keyword evidence="1" id="KW-0732">Signal</keyword>
<gene>
    <name evidence="2" type="ORF">RM538_09920</name>
</gene>
<sequence length="188" mass="19596">MKTKFLYLTMLFSWVLSAQVGINTITPDASSALDIVSSEGGILIPRMTEFERDLIASPATGLMIFQTDNTSGFYYYNGTIWTTIAPSGGGVGEFQSISGIVQNTTAVGSDDFVFGDTDLDGSGSKFYFDTSKGAFRAGQIFGTEWDDANVGFQSIVLGTGTASGTLSFAAIAGNASGNAAVSFQGSSS</sequence>
<evidence type="ECO:0000256" key="1">
    <source>
        <dbReference type="SAM" id="SignalP"/>
    </source>
</evidence>
<feature type="non-terminal residue" evidence="2">
    <location>
        <position position="188"/>
    </location>
</feature>
<organism evidence="2 3">
    <name type="scientific">Patiriisocius hiemis</name>
    <dbReference type="NCBI Taxonomy" id="3075604"/>
    <lineage>
        <taxon>Bacteria</taxon>
        <taxon>Pseudomonadati</taxon>
        <taxon>Bacteroidota</taxon>
        <taxon>Flavobacteriia</taxon>
        <taxon>Flavobacteriales</taxon>
        <taxon>Flavobacteriaceae</taxon>
        <taxon>Patiriisocius</taxon>
    </lineage>
</organism>
<accession>A0ABU2YEZ9</accession>
<proteinExistence type="predicted"/>
<dbReference type="EMBL" id="JAVRHZ010000005">
    <property type="protein sequence ID" value="MDT0556322.1"/>
    <property type="molecule type" value="Genomic_DNA"/>
</dbReference>
<comment type="caution">
    <text evidence="2">The sequence shown here is derived from an EMBL/GenBank/DDBJ whole genome shotgun (WGS) entry which is preliminary data.</text>
</comment>
<feature type="chain" id="PRO_5046629075" evidence="1">
    <location>
        <begin position="19"/>
        <end position="188"/>
    </location>
</feature>
<name>A0ABU2YEZ9_9FLAO</name>
<dbReference type="Proteomes" id="UP001254488">
    <property type="component" value="Unassembled WGS sequence"/>
</dbReference>
<evidence type="ECO:0000313" key="3">
    <source>
        <dbReference type="Proteomes" id="UP001254488"/>
    </source>
</evidence>
<protein>
    <submittedName>
        <fullName evidence="2">Uncharacterized protein</fullName>
    </submittedName>
</protein>
<evidence type="ECO:0000313" key="2">
    <source>
        <dbReference type="EMBL" id="MDT0556322.1"/>
    </source>
</evidence>